<dbReference type="SMART" id="SM00155">
    <property type="entry name" value="PLDc"/>
    <property type="match status" value="2"/>
</dbReference>
<reference evidence="3 4" key="1">
    <citation type="submission" date="2014-10" db="EMBL/GenBank/DDBJ databases">
        <title>Genome sequencing of Vibrio sinaloensis T08.</title>
        <authorList>
            <person name="Chan K.-G."/>
            <person name="Mohamad N.I."/>
        </authorList>
    </citation>
    <scope>NUCLEOTIDE SEQUENCE [LARGE SCALE GENOMIC DNA]</scope>
    <source>
        <strain evidence="3 4">T08</strain>
    </source>
</reference>
<dbReference type="GO" id="GO:0016787">
    <property type="term" value="F:hydrolase activity"/>
    <property type="evidence" value="ECO:0007669"/>
    <property type="project" value="UniProtKB-KW"/>
</dbReference>
<evidence type="ECO:0000313" key="3">
    <source>
        <dbReference type="EMBL" id="KGY09967.1"/>
    </source>
</evidence>
<dbReference type="PROSITE" id="PS50035">
    <property type="entry name" value="PLD"/>
    <property type="match status" value="2"/>
</dbReference>
<dbReference type="PROSITE" id="PS51257">
    <property type="entry name" value="PROKAR_LIPOPROTEIN"/>
    <property type="match status" value="1"/>
</dbReference>
<dbReference type="Pfam" id="PF13091">
    <property type="entry name" value="PLDc_2"/>
    <property type="match status" value="2"/>
</dbReference>
<evidence type="ECO:0000256" key="1">
    <source>
        <dbReference type="SAM" id="SignalP"/>
    </source>
</evidence>
<dbReference type="Gene3D" id="3.30.870.10">
    <property type="entry name" value="Endonuclease Chain A"/>
    <property type="match status" value="2"/>
</dbReference>
<proteinExistence type="predicted"/>
<dbReference type="SUPFAM" id="SSF56024">
    <property type="entry name" value="Phospholipase D/nuclease"/>
    <property type="match status" value="2"/>
</dbReference>
<dbReference type="InterPro" id="IPR025202">
    <property type="entry name" value="PLD-like_dom"/>
</dbReference>
<dbReference type="PANTHER" id="PTHR21248:SF12">
    <property type="entry name" value="CARDIOLIPIN SYNTHASE C"/>
    <property type="match status" value="1"/>
</dbReference>
<dbReference type="PANTHER" id="PTHR21248">
    <property type="entry name" value="CARDIOLIPIN SYNTHASE"/>
    <property type="match status" value="1"/>
</dbReference>
<gene>
    <name evidence="3" type="ORF">NM06_03365</name>
</gene>
<evidence type="ECO:0000259" key="2">
    <source>
        <dbReference type="PROSITE" id="PS50035"/>
    </source>
</evidence>
<dbReference type="OrthoDB" id="9814092at2"/>
<feature type="signal peptide" evidence="1">
    <location>
        <begin position="1"/>
        <end position="18"/>
    </location>
</feature>
<keyword evidence="1" id="KW-0732">Signal</keyword>
<dbReference type="STRING" id="379097.SE23_07135"/>
<comment type="caution">
    <text evidence="3">The sequence shown here is derived from an EMBL/GenBank/DDBJ whole genome shotgun (WGS) entry which is preliminary data.</text>
</comment>
<dbReference type="AlphaFoldDB" id="A0A0A5HWM2"/>
<feature type="domain" description="PLD phosphodiesterase" evidence="2">
    <location>
        <begin position="166"/>
        <end position="193"/>
    </location>
</feature>
<dbReference type="InterPro" id="IPR001736">
    <property type="entry name" value="PLipase_D/transphosphatidylase"/>
</dbReference>
<sequence>MIKLRRLASQLFIVSLLAGCGTLPDDIVHTPSTAPLPSDTQLSRLNDQYWKDRPEVSSAVLLQESGWDALAQRLALVETAERTIDIQYYIWNSDVSGAYLASRLLAAADRGVKVRVMLDDINLNERESLLIELNAHPNVEIRVFNPIPTRRGVAKWLNVLGDFSRLNRRMHNKSFTVDGAFSVVGGRNVGDEYFDLSDDINFRDRDALVMGDVVKEVQTSFNQYWDSRWSYPVDLLGEDQDVSLSVLKSVTVPEYLAYPPLPTEPMAAKQLLTQLTGSMTPVQAHYIADRPVPSDESNTSEPKRTAKYLSQLAEQSHEEVLLESAYLVFDDHQLDDWQTLNERGVDVKALTNSMASNDLVTNHSAYAGRREDMLQHGVQLFELQPDSSLCFASTKDNRKCAPEASYGLHSKSAVFDKQVAVIGSFNFNLRSTYLNSESILVIDSPAVAKELAEAIGDAMDETHSWSLHLQEGDVYWQSGKRRLNHEPDTGKWPRFQSYFLQLLPIEKYL</sequence>
<protein>
    <submittedName>
        <fullName evidence="3">Hydrolase</fullName>
    </submittedName>
</protein>
<dbReference type="Proteomes" id="UP000030451">
    <property type="component" value="Unassembled WGS sequence"/>
</dbReference>
<name>A0A0A5HWM2_PHOS4</name>
<dbReference type="GO" id="GO:0032049">
    <property type="term" value="P:cardiolipin biosynthetic process"/>
    <property type="evidence" value="ECO:0007669"/>
    <property type="project" value="UniProtKB-ARBA"/>
</dbReference>
<accession>A0A0A5HWM2</accession>
<dbReference type="RefSeq" id="WP_038187992.1">
    <property type="nucleotide sequence ID" value="NZ_JRWP01000004.1"/>
</dbReference>
<dbReference type="EMBL" id="JRWP01000004">
    <property type="protein sequence ID" value="KGY09967.1"/>
    <property type="molecule type" value="Genomic_DNA"/>
</dbReference>
<dbReference type="CDD" id="cd09111">
    <property type="entry name" value="PLDc_ymdC_like_1"/>
    <property type="match status" value="1"/>
</dbReference>
<feature type="domain" description="PLD phosphodiesterase" evidence="2">
    <location>
        <begin position="404"/>
        <end position="431"/>
    </location>
</feature>
<dbReference type="CDD" id="cd09113">
    <property type="entry name" value="PLDc_ymdC_like_2"/>
    <property type="match status" value="1"/>
</dbReference>
<keyword evidence="3" id="KW-0378">Hydrolase</keyword>
<feature type="chain" id="PRO_5002011080" evidence="1">
    <location>
        <begin position="19"/>
        <end position="509"/>
    </location>
</feature>
<dbReference type="GO" id="GO:0030572">
    <property type="term" value="F:phosphatidyltransferase activity"/>
    <property type="evidence" value="ECO:0007669"/>
    <property type="project" value="UniProtKB-ARBA"/>
</dbReference>
<organism evidence="3 4">
    <name type="scientific">Photobacterium sp. (strain ATCC 43367)</name>
    <dbReference type="NCBI Taxonomy" id="379097"/>
    <lineage>
        <taxon>Bacteria</taxon>
        <taxon>Pseudomonadati</taxon>
        <taxon>Pseudomonadota</taxon>
        <taxon>Gammaproteobacteria</taxon>
        <taxon>Vibrionales</taxon>
        <taxon>Vibrionaceae</taxon>
        <taxon>Vibrio</taxon>
        <taxon>Vibrio oreintalis group</taxon>
    </lineage>
</organism>
<evidence type="ECO:0000313" key="4">
    <source>
        <dbReference type="Proteomes" id="UP000030451"/>
    </source>
</evidence>